<dbReference type="Pfam" id="PF09011">
    <property type="entry name" value="HMG_box_2"/>
    <property type="match status" value="1"/>
</dbReference>
<dbReference type="Gene3D" id="1.10.30.10">
    <property type="entry name" value="High mobility group box domain"/>
    <property type="match status" value="1"/>
</dbReference>
<dbReference type="PROSITE" id="PS50118">
    <property type="entry name" value="HMG_BOX_2"/>
    <property type="match status" value="1"/>
</dbReference>
<feature type="region of interest" description="Disordered" evidence="3">
    <location>
        <begin position="152"/>
        <end position="196"/>
    </location>
</feature>
<feature type="region of interest" description="Disordered" evidence="3">
    <location>
        <begin position="1"/>
        <end position="56"/>
    </location>
</feature>
<dbReference type="InterPro" id="IPR036910">
    <property type="entry name" value="HMG_box_dom_sf"/>
</dbReference>
<dbReference type="OrthoDB" id="49060at2759"/>
<evidence type="ECO:0000313" key="6">
    <source>
        <dbReference type="Proteomes" id="UP000198406"/>
    </source>
</evidence>
<dbReference type="SMART" id="SM00398">
    <property type="entry name" value="HMG"/>
    <property type="match status" value="1"/>
</dbReference>
<proteinExistence type="predicted"/>
<reference evidence="5 6" key="1">
    <citation type="journal article" date="2015" name="Plant Cell">
        <title>Oil accumulation by the oleaginous diatom Fistulifera solaris as revealed by the genome and transcriptome.</title>
        <authorList>
            <person name="Tanaka T."/>
            <person name="Maeda Y."/>
            <person name="Veluchamy A."/>
            <person name="Tanaka M."/>
            <person name="Abida H."/>
            <person name="Marechal E."/>
            <person name="Bowler C."/>
            <person name="Muto M."/>
            <person name="Sunaga Y."/>
            <person name="Tanaka M."/>
            <person name="Yoshino T."/>
            <person name="Taniguchi T."/>
            <person name="Fukuda Y."/>
            <person name="Nemoto M."/>
            <person name="Matsumoto M."/>
            <person name="Wong P.S."/>
            <person name="Aburatani S."/>
            <person name="Fujibuchi W."/>
        </authorList>
    </citation>
    <scope>NUCLEOTIDE SEQUENCE [LARGE SCALE GENOMIC DNA]</scope>
    <source>
        <strain evidence="5 6">JPCC DA0580</strain>
    </source>
</reference>
<keyword evidence="1 2" id="KW-0238">DNA-binding</keyword>
<dbReference type="GO" id="GO:0005634">
    <property type="term" value="C:nucleus"/>
    <property type="evidence" value="ECO:0007669"/>
    <property type="project" value="UniProtKB-UniRule"/>
</dbReference>
<evidence type="ECO:0000259" key="4">
    <source>
        <dbReference type="PROSITE" id="PS50118"/>
    </source>
</evidence>
<feature type="region of interest" description="Disordered" evidence="3">
    <location>
        <begin position="74"/>
        <end position="102"/>
    </location>
</feature>
<accession>A0A1Z5KL35</accession>
<gene>
    <name evidence="5" type="ORF">FisN_9Lh338</name>
</gene>
<feature type="DNA-binding region" description="HMG box" evidence="2">
    <location>
        <begin position="53"/>
        <end position="142"/>
    </location>
</feature>
<evidence type="ECO:0000256" key="3">
    <source>
        <dbReference type="SAM" id="MobiDB-lite"/>
    </source>
</evidence>
<dbReference type="Proteomes" id="UP000198406">
    <property type="component" value="Unassembled WGS sequence"/>
</dbReference>
<evidence type="ECO:0000256" key="1">
    <source>
        <dbReference type="ARBA" id="ARBA00023125"/>
    </source>
</evidence>
<keyword evidence="2" id="KW-0539">Nucleus</keyword>
<dbReference type="InterPro" id="IPR050342">
    <property type="entry name" value="HMGB"/>
</dbReference>
<feature type="compositionally biased region" description="Polar residues" evidence="3">
    <location>
        <begin position="180"/>
        <end position="196"/>
    </location>
</feature>
<feature type="compositionally biased region" description="Low complexity" evidence="3">
    <location>
        <begin position="82"/>
        <end position="93"/>
    </location>
</feature>
<dbReference type="EMBL" id="BDSP01000252">
    <property type="protein sequence ID" value="GAX27023.1"/>
    <property type="molecule type" value="Genomic_DNA"/>
</dbReference>
<dbReference type="InParanoid" id="A0A1Z5KL35"/>
<dbReference type="PANTHER" id="PTHR48112">
    <property type="entry name" value="HIGH MOBILITY GROUP PROTEIN DSP1"/>
    <property type="match status" value="1"/>
</dbReference>
<feature type="compositionally biased region" description="Polar residues" evidence="3">
    <location>
        <begin position="24"/>
        <end position="37"/>
    </location>
</feature>
<dbReference type="GO" id="GO:0003677">
    <property type="term" value="F:DNA binding"/>
    <property type="evidence" value="ECO:0007669"/>
    <property type="project" value="UniProtKB-UniRule"/>
</dbReference>
<sequence>MSQVIQPNGVGVAAATHPEHSAALESSSRSIPATVSVPTKRPKTKHKKPEGMPRRPLSAYNFFYKAERIKWLEEQKGKKDSVSSSTSTGTTNNEESKQSDFLEMGKAISQRWRMLTNEGREPYDKEAQQDLVRYHNEMNAFNMSLVQSYKRPEKAGSLSSHSRAPSLHEVSPSHGPIPRSESSGFRNQQESATNPGVDQLTSSLQMLLPLLQQNESTARLEPSAPTNTSTTVFQALGQQVIAQQLTSERLTELHALLRELEQILMLQLHLEQHFPRREPPTAGGIHEAFSALLSLVNQLR</sequence>
<name>A0A1Z5KL35_FISSO</name>
<evidence type="ECO:0000256" key="2">
    <source>
        <dbReference type="PROSITE-ProRule" id="PRU00267"/>
    </source>
</evidence>
<dbReference type="InterPro" id="IPR009071">
    <property type="entry name" value="HMG_box_dom"/>
</dbReference>
<dbReference type="PANTHER" id="PTHR48112:SF22">
    <property type="entry name" value="MITOCHONDRIAL TRANSCRIPTION FACTOR A, ISOFORM B"/>
    <property type="match status" value="1"/>
</dbReference>
<dbReference type="AlphaFoldDB" id="A0A1Z5KL35"/>
<keyword evidence="6" id="KW-1185">Reference proteome</keyword>
<comment type="caution">
    <text evidence="5">The sequence shown here is derived from an EMBL/GenBank/DDBJ whole genome shotgun (WGS) entry which is preliminary data.</text>
</comment>
<protein>
    <recommendedName>
        <fullName evidence="4">HMG box domain-containing protein</fullName>
    </recommendedName>
</protein>
<organism evidence="5 6">
    <name type="scientific">Fistulifera solaris</name>
    <name type="common">Oleaginous diatom</name>
    <dbReference type="NCBI Taxonomy" id="1519565"/>
    <lineage>
        <taxon>Eukaryota</taxon>
        <taxon>Sar</taxon>
        <taxon>Stramenopiles</taxon>
        <taxon>Ochrophyta</taxon>
        <taxon>Bacillariophyta</taxon>
        <taxon>Bacillariophyceae</taxon>
        <taxon>Bacillariophycidae</taxon>
        <taxon>Naviculales</taxon>
        <taxon>Naviculaceae</taxon>
        <taxon>Fistulifera</taxon>
    </lineage>
</organism>
<feature type="domain" description="HMG box" evidence="4">
    <location>
        <begin position="53"/>
        <end position="142"/>
    </location>
</feature>
<dbReference type="SUPFAM" id="SSF47095">
    <property type="entry name" value="HMG-box"/>
    <property type="match status" value="1"/>
</dbReference>
<evidence type="ECO:0000313" key="5">
    <source>
        <dbReference type="EMBL" id="GAX27023.1"/>
    </source>
</evidence>